<dbReference type="OrthoDB" id="795933at2"/>
<dbReference type="Proteomes" id="UP000431264">
    <property type="component" value="Unassembled WGS sequence"/>
</dbReference>
<keyword evidence="1" id="KW-0812">Transmembrane</keyword>
<reference evidence="3" key="1">
    <citation type="submission" date="2019-05" db="EMBL/GenBank/DDBJ databases">
        <title>Flavobacterium profundi sp. nov., isolated from a deep-sea seamount.</title>
        <authorList>
            <person name="Zhang D.-C."/>
        </authorList>
    </citation>
    <scope>NUCLEOTIDE SEQUENCE [LARGE SCALE GENOMIC DNA]</scope>
    <source>
        <strain evidence="3">TP390</strain>
    </source>
</reference>
<organism evidence="2 3">
    <name type="scientific">Flavobacterium profundi</name>
    <dbReference type="NCBI Taxonomy" id="1774945"/>
    <lineage>
        <taxon>Bacteria</taxon>
        <taxon>Pseudomonadati</taxon>
        <taxon>Bacteroidota</taxon>
        <taxon>Flavobacteriia</taxon>
        <taxon>Flavobacteriales</taxon>
        <taxon>Flavobacteriaceae</taxon>
        <taxon>Flavobacterium</taxon>
    </lineage>
</organism>
<accession>A0A6I4ILG8</accession>
<name>A0A6I4ILG8_9FLAO</name>
<evidence type="ECO:0000313" key="3">
    <source>
        <dbReference type="Proteomes" id="UP000431264"/>
    </source>
</evidence>
<keyword evidence="1" id="KW-0472">Membrane</keyword>
<keyword evidence="3" id="KW-1185">Reference proteome</keyword>
<protein>
    <submittedName>
        <fullName evidence="2">Uncharacterized protein</fullName>
    </submittedName>
</protein>
<feature type="transmembrane region" description="Helical" evidence="1">
    <location>
        <begin position="80"/>
        <end position="100"/>
    </location>
</feature>
<dbReference type="AlphaFoldDB" id="A0A6I4ILG8"/>
<sequence>MMGLQAIIDQQLKKYQKWDFLVFMLLTLLSVLNGQTTVFYLMYFFWWNELIRLIVDRLYFKKNPNAINEDWQSTGFMGGLFSMGIYWVFLIVFFGFIAVSDNREIILTNMEIVFFQNWFFNLNLIFVLFERIYLHQKQQPLTIYFGAFNPNMIVLHVSIIVGGLILFFLVKRFPETFTPENQWGSVIIVFPFLLLKMLNQKLSSDNHNLK</sequence>
<dbReference type="RefSeq" id="WP_140997577.1">
    <property type="nucleotide sequence ID" value="NZ_VDCZ01000005.1"/>
</dbReference>
<comment type="caution">
    <text evidence="2">The sequence shown here is derived from an EMBL/GenBank/DDBJ whole genome shotgun (WGS) entry which is preliminary data.</text>
</comment>
<feature type="transmembrane region" description="Helical" evidence="1">
    <location>
        <begin position="153"/>
        <end position="170"/>
    </location>
</feature>
<gene>
    <name evidence="2" type="ORF">GOQ30_08470</name>
</gene>
<evidence type="ECO:0000313" key="2">
    <source>
        <dbReference type="EMBL" id="MVO09192.1"/>
    </source>
</evidence>
<keyword evidence="1" id="KW-1133">Transmembrane helix</keyword>
<feature type="transmembrane region" description="Helical" evidence="1">
    <location>
        <begin position="182"/>
        <end position="199"/>
    </location>
</feature>
<feature type="transmembrane region" description="Helical" evidence="1">
    <location>
        <begin position="20"/>
        <end position="46"/>
    </location>
</feature>
<dbReference type="EMBL" id="WQLW01000005">
    <property type="protein sequence ID" value="MVO09192.1"/>
    <property type="molecule type" value="Genomic_DNA"/>
</dbReference>
<feature type="transmembrane region" description="Helical" evidence="1">
    <location>
        <begin position="112"/>
        <end position="133"/>
    </location>
</feature>
<evidence type="ECO:0000256" key="1">
    <source>
        <dbReference type="SAM" id="Phobius"/>
    </source>
</evidence>
<proteinExistence type="predicted"/>